<dbReference type="GO" id="GO:0003676">
    <property type="term" value="F:nucleic acid binding"/>
    <property type="evidence" value="ECO:0007669"/>
    <property type="project" value="InterPro"/>
</dbReference>
<protein>
    <submittedName>
        <fullName evidence="3">Transposase InsO family protein</fullName>
    </submittedName>
</protein>
<sequence length="261" mass="30392">MCRALNIPRALVYYKKKTRKHNTDLENKVIKIFKDSKNNYGTRKIKAILESESITASRAKIGSIMKTYGLVSNYTIKQFKVHKSKCNNDKVENIVNREFKNRDNLDVVVSDLTYVNVAGKWNYICLLIDLHNRGIISYSAGKHKDAQLVYDAFLKASCNLSNINIFHTDRGNEFKNKIIDEILETFNIKRSLSEKGCPYDNAVAEATYKIIKTEFAYNRVFSSFEELEMELFNYVNWYNNHRIHGSLNYMTPVEYKSKMSE</sequence>
<accession>A0A2S6FU75</accession>
<name>A0A2S6FU75_9CLOT</name>
<dbReference type="InterPro" id="IPR050900">
    <property type="entry name" value="Transposase_IS3/IS150/IS904"/>
</dbReference>
<dbReference type="PANTHER" id="PTHR46889">
    <property type="entry name" value="TRANSPOSASE INSF FOR INSERTION SEQUENCE IS3B-RELATED"/>
    <property type="match status" value="1"/>
</dbReference>
<dbReference type="InterPro" id="IPR012337">
    <property type="entry name" value="RNaseH-like_sf"/>
</dbReference>
<dbReference type="SUPFAM" id="SSF53098">
    <property type="entry name" value="Ribonuclease H-like"/>
    <property type="match status" value="1"/>
</dbReference>
<evidence type="ECO:0000313" key="4">
    <source>
        <dbReference type="Proteomes" id="UP000239863"/>
    </source>
</evidence>
<feature type="domain" description="Integrase catalytic" evidence="2">
    <location>
        <begin position="99"/>
        <end position="260"/>
    </location>
</feature>
<dbReference type="Pfam" id="PF13276">
    <property type="entry name" value="HTH_21"/>
    <property type="match status" value="1"/>
</dbReference>
<comment type="caution">
    <text evidence="3">The sequence shown here is derived from an EMBL/GenBank/DDBJ whole genome shotgun (WGS) entry which is preliminary data.</text>
</comment>
<dbReference type="InterPro" id="IPR048020">
    <property type="entry name" value="Transpos_IS3"/>
</dbReference>
<dbReference type="PANTHER" id="PTHR46889:SF5">
    <property type="entry name" value="INTEGRASE PROTEIN"/>
    <property type="match status" value="1"/>
</dbReference>
<dbReference type="Pfam" id="PF13333">
    <property type="entry name" value="rve_2"/>
    <property type="match status" value="1"/>
</dbReference>
<dbReference type="NCBIfam" id="NF033516">
    <property type="entry name" value="transpos_IS3"/>
    <property type="match status" value="1"/>
</dbReference>
<dbReference type="InterPro" id="IPR025948">
    <property type="entry name" value="HTH-like_dom"/>
</dbReference>
<comment type="function">
    <text evidence="1">Involved in the transposition of the insertion sequence.</text>
</comment>
<dbReference type="GO" id="GO:0015074">
    <property type="term" value="P:DNA integration"/>
    <property type="evidence" value="ECO:0007669"/>
    <property type="project" value="InterPro"/>
</dbReference>
<evidence type="ECO:0000256" key="1">
    <source>
        <dbReference type="ARBA" id="ARBA00002286"/>
    </source>
</evidence>
<evidence type="ECO:0000259" key="2">
    <source>
        <dbReference type="PROSITE" id="PS50994"/>
    </source>
</evidence>
<dbReference type="InterPro" id="IPR036397">
    <property type="entry name" value="RNaseH_sf"/>
</dbReference>
<dbReference type="EMBL" id="PTIS01000041">
    <property type="protein sequence ID" value="PPK42902.1"/>
    <property type="molecule type" value="Genomic_DNA"/>
</dbReference>
<proteinExistence type="predicted"/>
<dbReference type="Pfam" id="PF00665">
    <property type="entry name" value="rve"/>
    <property type="match status" value="1"/>
</dbReference>
<dbReference type="AlphaFoldDB" id="A0A2S6FU75"/>
<dbReference type="PROSITE" id="PS50994">
    <property type="entry name" value="INTEGRASE"/>
    <property type="match status" value="1"/>
</dbReference>
<dbReference type="InterPro" id="IPR001584">
    <property type="entry name" value="Integrase_cat-core"/>
</dbReference>
<reference evidence="3 4" key="1">
    <citation type="submission" date="2018-02" db="EMBL/GenBank/DDBJ databases">
        <title>Genomic Encyclopedia of Archaeal and Bacterial Type Strains, Phase II (KMG-II): from individual species to whole genera.</title>
        <authorList>
            <person name="Goeker M."/>
        </authorList>
    </citation>
    <scope>NUCLEOTIDE SEQUENCE [LARGE SCALE GENOMIC DNA]</scope>
    <source>
        <strain evidence="3 4">DSM 15099</strain>
    </source>
</reference>
<dbReference type="Proteomes" id="UP000239863">
    <property type="component" value="Unassembled WGS sequence"/>
</dbReference>
<evidence type="ECO:0000313" key="3">
    <source>
        <dbReference type="EMBL" id="PPK42902.1"/>
    </source>
</evidence>
<dbReference type="Gene3D" id="3.30.420.10">
    <property type="entry name" value="Ribonuclease H-like superfamily/Ribonuclease H"/>
    <property type="match status" value="1"/>
</dbReference>
<organism evidence="3 4">
    <name type="scientific">Clostridium algidicarnis DSM 15099</name>
    <dbReference type="NCBI Taxonomy" id="1121295"/>
    <lineage>
        <taxon>Bacteria</taxon>
        <taxon>Bacillati</taxon>
        <taxon>Bacillota</taxon>
        <taxon>Clostridia</taxon>
        <taxon>Eubacteriales</taxon>
        <taxon>Clostridiaceae</taxon>
        <taxon>Clostridium</taxon>
    </lineage>
</organism>
<gene>
    <name evidence="3" type="ORF">BD821_1412</name>
</gene>